<comment type="caution">
    <text evidence="1">The sequence shown here is derived from an EMBL/GenBank/DDBJ whole genome shotgun (WGS) entry which is preliminary data.</text>
</comment>
<dbReference type="EMBL" id="LXQA011133215">
    <property type="protein sequence ID" value="MCI86167.1"/>
    <property type="molecule type" value="Genomic_DNA"/>
</dbReference>
<name>A0A392VE85_9FABA</name>
<proteinExistence type="predicted"/>
<evidence type="ECO:0000313" key="1">
    <source>
        <dbReference type="EMBL" id="MCI86167.1"/>
    </source>
</evidence>
<organism evidence="1 2">
    <name type="scientific">Trifolium medium</name>
    <dbReference type="NCBI Taxonomy" id="97028"/>
    <lineage>
        <taxon>Eukaryota</taxon>
        <taxon>Viridiplantae</taxon>
        <taxon>Streptophyta</taxon>
        <taxon>Embryophyta</taxon>
        <taxon>Tracheophyta</taxon>
        <taxon>Spermatophyta</taxon>
        <taxon>Magnoliopsida</taxon>
        <taxon>eudicotyledons</taxon>
        <taxon>Gunneridae</taxon>
        <taxon>Pentapetalae</taxon>
        <taxon>rosids</taxon>
        <taxon>fabids</taxon>
        <taxon>Fabales</taxon>
        <taxon>Fabaceae</taxon>
        <taxon>Papilionoideae</taxon>
        <taxon>50 kb inversion clade</taxon>
        <taxon>NPAAA clade</taxon>
        <taxon>Hologalegina</taxon>
        <taxon>IRL clade</taxon>
        <taxon>Trifolieae</taxon>
        <taxon>Trifolium</taxon>
    </lineage>
</organism>
<keyword evidence="2" id="KW-1185">Reference proteome</keyword>
<sequence length="27" mass="3089">MLKLSGIELVTLDLFRYKLLKPVNLGN</sequence>
<evidence type="ECO:0000313" key="2">
    <source>
        <dbReference type="Proteomes" id="UP000265520"/>
    </source>
</evidence>
<accession>A0A392VE85</accession>
<dbReference type="Proteomes" id="UP000265520">
    <property type="component" value="Unassembled WGS sequence"/>
</dbReference>
<protein>
    <submittedName>
        <fullName evidence="1">Uncharacterized protein</fullName>
    </submittedName>
</protein>
<feature type="non-terminal residue" evidence="1">
    <location>
        <position position="27"/>
    </location>
</feature>
<reference evidence="1 2" key="1">
    <citation type="journal article" date="2018" name="Front. Plant Sci.">
        <title>Red Clover (Trifolium pratense) and Zigzag Clover (T. medium) - A Picture of Genomic Similarities and Differences.</title>
        <authorList>
            <person name="Dluhosova J."/>
            <person name="Istvanek J."/>
            <person name="Nedelnik J."/>
            <person name="Repkova J."/>
        </authorList>
    </citation>
    <scope>NUCLEOTIDE SEQUENCE [LARGE SCALE GENOMIC DNA]</scope>
    <source>
        <strain evidence="2">cv. 10/8</strain>
        <tissue evidence="1">Leaf</tissue>
    </source>
</reference>
<dbReference type="AlphaFoldDB" id="A0A392VE85"/>